<dbReference type="PROSITE" id="PS50853">
    <property type="entry name" value="FN3"/>
    <property type="match status" value="5"/>
</dbReference>
<protein>
    <recommendedName>
        <fullName evidence="25">Lymphocyte antigen 75</fullName>
    </recommendedName>
</protein>
<dbReference type="FunFam" id="3.10.100.10:FF:000036">
    <property type="entry name" value="Lymphocyte antigen 75"/>
    <property type="match status" value="1"/>
</dbReference>
<evidence type="ECO:0000256" key="3">
    <source>
        <dbReference type="ARBA" id="ARBA00022433"/>
    </source>
</evidence>
<dbReference type="SUPFAM" id="SSF56436">
    <property type="entry name" value="C-type lectin-like"/>
    <property type="match status" value="10"/>
</dbReference>
<dbReference type="InterPro" id="IPR003961">
    <property type="entry name" value="FN3_dom"/>
</dbReference>
<dbReference type="InterPro" id="IPR013806">
    <property type="entry name" value="Kringle-like"/>
</dbReference>
<feature type="domain" description="C-type lectin" evidence="19">
    <location>
        <begin position="1396"/>
        <end position="1501"/>
    </location>
</feature>
<keyword evidence="7" id="KW-0732">Signal</keyword>
<organism evidence="23 24">
    <name type="scientific">Cirrhinus molitorella</name>
    <name type="common">mud carp</name>
    <dbReference type="NCBI Taxonomy" id="172907"/>
    <lineage>
        <taxon>Eukaryota</taxon>
        <taxon>Metazoa</taxon>
        <taxon>Chordata</taxon>
        <taxon>Craniata</taxon>
        <taxon>Vertebrata</taxon>
        <taxon>Euteleostomi</taxon>
        <taxon>Actinopterygii</taxon>
        <taxon>Neopterygii</taxon>
        <taxon>Teleostei</taxon>
        <taxon>Ostariophysi</taxon>
        <taxon>Cypriniformes</taxon>
        <taxon>Cyprinidae</taxon>
        <taxon>Labeoninae</taxon>
        <taxon>Labeonini</taxon>
        <taxon>Cirrhinus</taxon>
    </lineage>
</organism>
<feature type="domain" description="Fibronectin type-III" evidence="21">
    <location>
        <begin position="2543"/>
        <end position="2640"/>
    </location>
</feature>
<dbReference type="FunFam" id="2.60.40.10:FF:000134">
    <property type="entry name" value="Myomesin 1"/>
    <property type="match status" value="1"/>
</dbReference>
<dbReference type="CDD" id="cd00062">
    <property type="entry name" value="FN2"/>
    <property type="match status" value="1"/>
</dbReference>
<dbReference type="FunFam" id="2.60.40.10:FF:000617">
    <property type="entry name" value="Immunoglobulin-like and fibronectin type III domain-containing 1"/>
    <property type="match status" value="1"/>
</dbReference>
<dbReference type="SUPFAM" id="SSF48726">
    <property type="entry name" value="Immunoglobulin"/>
    <property type="match status" value="5"/>
</dbReference>
<feature type="domain" description="C-type lectin" evidence="19">
    <location>
        <begin position="961"/>
        <end position="1088"/>
    </location>
</feature>
<dbReference type="PANTHER" id="PTHR22803">
    <property type="entry name" value="MANNOSE, PHOSPHOLIPASE, LECTIN RECEPTOR RELATED"/>
    <property type="match status" value="1"/>
</dbReference>
<dbReference type="FunFam" id="2.60.40.10:FF:000233">
    <property type="entry name" value="Myomesin 1"/>
    <property type="match status" value="1"/>
</dbReference>
<feature type="domain" description="Ig-like" evidence="20">
    <location>
        <begin position="2859"/>
        <end position="2945"/>
    </location>
</feature>
<keyword evidence="13" id="KW-0514">Muscle protein</keyword>
<dbReference type="CDD" id="cd00096">
    <property type="entry name" value="Ig"/>
    <property type="match status" value="1"/>
</dbReference>
<dbReference type="PROSITE" id="PS50041">
    <property type="entry name" value="C_TYPE_LECTIN_2"/>
    <property type="match status" value="9"/>
</dbReference>
<evidence type="ECO:0000256" key="16">
    <source>
        <dbReference type="PROSITE-ProRule" id="PRU00479"/>
    </source>
</evidence>
<dbReference type="GO" id="GO:0016020">
    <property type="term" value="C:membrane"/>
    <property type="evidence" value="ECO:0007669"/>
    <property type="project" value="UniProtKB-SubCell"/>
</dbReference>
<feature type="compositionally biased region" description="Low complexity" evidence="17">
    <location>
        <begin position="3226"/>
        <end position="3254"/>
    </location>
</feature>
<dbReference type="SMART" id="SM00409">
    <property type="entry name" value="IG"/>
    <property type="match status" value="5"/>
</dbReference>
<feature type="domain" description="Ig-like" evidence="20">
    <location>
        <begin position="3080"/>
        <end position="3163"/>
    </location>
</feature>
<dbReference type="InterPro" id="IPR036179">
    <property type="entry name" value="Ig-like_dom_sf"/>
</dbReference>
<feature type="compositionally biased region" description="Pro residues" evidence="17">
    <location>
        <begin position="3212"/>
        <end position="3225"/>
    </location>
</feature>
<dbReference type="InterPro" id="IPR036943">
    <property type="entry name" value="FN_type2_sf"/>
</dbReference>
<dbReference type="FunFam" id="2.60.40.10:FF:000069">
    <property type="entry name" value="Alpha-protein kinase 3"/>
    <property type="match status" value="1"/>
</dbReference>
<feature type="domain" description="Fibronectin type-III" evidence="21">
    <location>
        <begin position="2336"/>
        <end position="2429"/>
    </location>
</feature>
<evidence type="ECO:0000256" key="10">
    <source>
        <dbReference type="ARBA" id="ARBA00023136"/>
    </source>
</evidence>
<evidence type="ECO:0000256" key="14">
    <source>
        <dbReference type="ARBA" id="ARBA00023180"/>
    </source>
</evidence>
<dbReference type="SUPFAM" id="SSF50370">
    <property type="entry name" value="Ricin B-like lectins"/>
    <property type="match status" value="1"/>
</dbReference>
<dbReference type="PROSITE" id="PS00615">
    <property type="entry name" value="C_TYPE_LECTIN_1"/>
    <property type="match status" value="1"/>
</dbReference>
<dbReference type="PROSITE" id="PS50231">
    <property type="entry name" value="RICIN_B_LECTIN"/>
    <property type="match status" value="1"/>
</dbReference>
<feature type="domain" description="C-type lectin" evidence="19">
    <location>
        <begin position="369"/>
        <end position="489"/>
    </location>
</feature>
<dbReference type="InterPro" id="IPR000562">
    <property type="entry name" value="FN_type2_dom"/>
</dbReference>
<dbReference type="InterPro" id="IPR003599">
    <property type="entry name" value="Ig_sub"/>
</dbReference>
<dbReference type="FunFam" id="2.60.40.10:FF:002172">
    <property type="entry name" value="Myomesin 1a (skelemin)"/>
    <property type="match status" value="1"/>
</dbReference>
<dbReference type="Gene3D" id="2.60.40.10">
    <property type="entry name" value="Immunoglobulins"/>
    <property type="match status" value="12"/>
</dbReference>
<dbReference type="InterPro" id="IPR016186">
    <property type="entry name" value="C-type_lectin-like/link_sf"/>
</dbReference>
<evidence type="ECO:0000256" key="12">
    <source>
        <dbReference type="ARBA" id="ARBA00023170"/>
    </source>
</evidence>
<dbReference type="CDD" id="cd00063">
    <property type="entry name" value="FN3"/>
    <property type="match status" value="5"/>
</dbReference>
<dbReference type="SUPFAM" id="SSF49265">
    <property type="entry name" value="Fibronectin type III"/>
    <property type="match status" value="3"/>
</dbReference>
<evidence type="ECO:0000256" key="4">
    <source>
        <dbReference type="ARBA" id="ARBA00022490"/>
    </source>
</evidence>
<evidence type="ECO:0000313" key="24">
    <source>
        <dbReference type="Proteomes" id="UP001187343"/>
    </source>
</evidence>
<feature type="domain" description="Fibronectin type-III" evidence="21">
    <location>
        <begin position="2229"/>
        <end position="2325"/>
    </location>
</feature>
<dbReference type="SUPFAM" id="SSF57440">
    <property type="entry name" value="Kringle-like"/>
    <property type="match status" value="1"/>
</dbReference>
<dbReference type="InterPro" id="IPR013783">
    <property type="entry name" value="Ig-like_fold"/>
</dbReference>
<dbReference type="CDD" id="cd20951">
    <property type="entry name" value="IgI_titin_I1-like"/>
    <property type="match status" value="1"/>
</dbReference>
<evidence type="ECO:0000256" key="1">
    <source>
        <dbReference type="ARBA" id="ARBA00004167"/>
    </source>
</evidence>
<dbReference type="SMART" id="SM00458">
    <property type="entry name" value="RICIN"/>
    <property type="match status" value="1"/>
</dbReference>
<gene>
    <name evidence="23" type="ORF">Q8A67_021550</name>
</gene>
<dbReference type="InterPro" id="IPR050111">
    <property type="entry name" value="C-type_lectin/snaclec_domain"/>
</dbReference>
<dbReference type="Pfam" id="PF00040">
    <property type="entry name" value="fn2"/>
    <property type="match status" value="1"/>
</dbReference>
<evidence type="ECO:0000256" key="5">
    <source>
        <dbReference type="ARBA" id="ARBA00022583"/>
    </source>
</evidence>
<evidence type="ECO:0000259" key="19">
    <source>
        <dbReference type="PROSITE" id="PS50041"/>
    </source>
</evidence>
<evidence type="ECO:0000259" key="22">
    <source>
        <dbReference type="PROSITE" id="PS51092"/>
    </source>
</evidence>
<feature type="domain" description="Fibronectin type-III" evidence="21">
    <location>
        <begin position="2441"/>
        <end position="2535"/>
    </location>
</feature>
<evidence type="ECO:0000256" key="9">
    <source>
        <dbReference type="ARBA" id="ARBA00022989"/>
    </source>
</evidence>
<feature type="domain" description="C-type lectin" evidence="19">
    <location>
        <begin position="1542"/>
        <end position="1667"/>
    </location>
</feature>
<feature type="domain" description="C-type lectin" evidence="19">
    <location>
        <begin position="659"/>
        <end position="800"/>
    </location>
</feature>
<feature type="region of interest" description="Disordered" evidence="17">
    <location>
        <begin position="3171"/>
        <end position="3254"/>
    </location>
</feature>
<reference evidence="23" key="1">
    <citation type="submission" date="2023-08" db="EMBL/GenBank/DDBJ databases">
        <title>Chromosome-level Genome Assembly of mud carp (Cirrhinus molitorella).</title>
        <authorList>
            <person name="Liu H."/>
        </authorList>
    </citation>
    <scope>NUCLEOTIDE SEQUENCE</scope>
    <source>
        <strain evidence="23">Prfri</strain>
        <tissue evidence="23">Muscle</tissue>
    </source>
</reference>
<feature type="domain" description="Fibronectin type-II" evidence="22">
    <location>
        <begin position="165"/>
        <end position="213"/>
    </location>
</feature>
<dbReference type="FunFam" id="2.60.40.10:FF:000192">
    <property type="entry name" value="Myomesin 1"/>
    <property type="match status" value="1"/>
</dbReference>
<dbReference type="GO" id="GO:0032982">
    <property type="term" value="C:myosin filament"/>
    <property type="evidence" value="ECO:0007669"/>
    <property type="project" value="UniProtKB-KW"/>
</dbReference>
<evidence type="ECO:0000256" key="18">
    <source>
        <dbReference type="SAM" id="Phobius"/>
    </source>
</evidence>
<feature type="domain" description="Ig-like" evidence="20">
    <location>
        <begin position="1875"/>
        <end position="1966"/>
    </location>
</feature>
<dbReference type="FunFam" id="2.60.40.10:FF:000124">
    <property type="entry name" value="Myomesin 1"/>
    <property type="match status" value="1"/>
</dbReference>
<dbReference type="EMBL" id="JAUYZG010000021">
    <property type="protein sequence ID" value="KAK2874397.1"/>
    <property type="molecule type" value="Genomic_DNA"/>
</dbReference>
<comment type="subcellular location">
    <subcellularLocation>
        <location evidence="2">Cytoplasm</location>
    </subcellularLocation>
    <subcellularLocation>
        <location evidence="1">Membrane</location>
        <topology evidence="1">Single-pass membrane protein</topology>
    </subcellularLocation>
</comment>
<keyword evidence="4" id="KW-0963">Cytoplasm</keyword>
<evidence type="ECO:0000259" key="20">
    <source>
        <dbReference type="PROSITE" id="PS50835"/>
    </source>
</evidence>
<evidence type="ECO:0000256" key="17">
    <source>
        <dbReference type="SAM" id="MobiDB-lite"/>
    </source>
</evidence>
<dbReference type="InterPro" id="IPR036116">
    <property type="entry name" value="FN3_sf"/>
</dbReference>
<keyword evidence="24" id="KW-1185">Reference proteome</keyword>
<dbReference type="PROSITE" id="PS50835">
    <property type="entry name" value="IG_LIKE"/>
    <property type="match status" value="4"/>
</dbReference>
<dbReference type="Gene3D" id="2.10.10.10">
    <property type="entry name" value="Fibronectin, type II, collagen-binding"/>
    <property type="match status" value="1"/>
</dbReference>
<evidence type="ECO:0000256" key="2">
    <source>
        <dbReference type="ARBA" id="ARBA00004496"/>
    </source>
</evidence>
<feature type="domain" description="Ig-like" evidence="20">
    <location>
        <begin position="2644"/>
        <end position="2726"/>
    </location>
</feature>
<keyword evidence="5" id="KW-0254">Endocytosis</keyword>
<evidence type="ECO:0000313" key="23">
    <source>
        <dbReference type="EMBL" id="KAK2874397.1"/>
    </source>
</evidence>
<keyword evidence="6 18" id="KW-0812">Transmembrane</keyword>
<dbReference type="Pfam" id="PF00059">
    <property type="entry name" value="Lectin_C"/>
    <property type="match status" value="9"/>
</dbReference>
<dbReference type="FunFam" id="2.60.40.10:FF:000029">
    <property type="entry name" value="Myomesin 1"/>
    <property type="match status" value="1"/>
</dbReference>
<dbReference type="InterPro" id="IPR018378">
    <property type="entry name" value="C-type_lectin_CS"/>
</dbReference>
<proteinExistence type="predicted"/>
<dbReference type="Gene3D" id="3.10.100.10">
    <property type="entry name" value="Mannose-Binding Protein A, subunit A"/>
    <property type="match status" value="9"/>
</dbReference>
<dbReference type="Proteomes" id="UP001187343">
    <property type="component" value="Unassembled WGS sequence"/>
</dbReference>
<dbReference type="InterPro" id="IPR035992">
    <property type="entry name" value="Ricin_B-like_lectins"/>
</dbReference>
<feature type="domain" description="C-type lectin" evidence="19">
    <location>
        <begin position="227"/>
        <end position="342"/>
    </location>
</feature>
<feature type="disulfide bond" evidence="16">
    <location>
        <begin position="170"/>
        <end position="196"/>
    </location>
</feature>
<feature type="domain" description="C-type lectin" evidence="19">
    <location>
        <begin position="1249"/>
        <end position="1357"/>
    </location>
</feature>
<dbReference type="GO" id="GO:0005737">
    <property type="term" value="C:cytoplasm"/>
    <property type="evidence" value="ECO:0007669"/>
    <property type="project" value="UniProtKB-SubCell"/>
</dbReference>
<dbReference type="FunFam" id="2.60.40.10:FF:000179">
    <property type="entry name" value="Myomesin 2"/>
    <property type="match status" value="1"/>
</dbReference>
<dbReference type="GO" id="GO:0005198">
    <property type="term" value="F:structural molecule activity"/>
    <property type="evidence" value="ECO:0007669"/>
    <property type="project" value="UniProtKB-ARBA"/>
</dbReference>
<keyword evidence="12" id="KW-0675">Receptor</keyword>
<dbReference type="InterPro" id="IPR016187">
    <property type="entry name" value="CTDL_fold"/>
</dbReference>
<dbReference type="FunFam" id="2.60.40.10:FF:000222">
    <property type="entry name" value="Myomesin 1"/>
    <property type="match status" value="1"/>
</dbReference>
<keyword evidence="3" id="KW-0787">Thick filament</keyword>
<evidence type="ECO:0000256" key="15">
    <source>
        <dbReference type="ARBA" id="ARBA00023319"/>
    </source>
</evidence>
<dbReference type="FunFam" id="3.10.100.10:FF:000047">
    <property type="entry name" value="lymphocyte antigen 75"/>
    <property type="match status" value="1"/>
</dbReference>
<dbReference type="InterPro" id="IPR003598">
    <property type="entry name" value="Ig_sub2"/>
</dbReference>
<evidence type="ECO:0000256" key="13">
    <source>
        <dbReference type="ARBA" id="ARBA00023179"/>
    </source>
</evidence>
<keyword evidence="10 18" id="KW-0472">Membrane</keyword>
<feature type="domain" description="C-type lectin" evidence="19">
    <location>
        <begin position="1112"/>
        <end position="1217"/>
    </location>
</feature>
<evidence type="ECO:0000256" key="8">
    <source>
        <dbReference type="ARBA" id="ARBA00022737"/>
    </source>
</evidence>
<dbReference type="SMART" id="SM00060">
    <property type="entry name" value="FN3"/>
    <property type="match status" value="5"/>
</dbReference>
<dbReference type="Pfam" id="PF07679">
    <property type="entry name" value="I-set"/>
    <property type="match status" value="4"/>
</dbReference>
<dbReference type="SMART" id="SM00059">
    <property type="entry name" value="FN2"/>
    <property type="match status" value="1"/>
</dbReference>
<keyword evidence="15" id="KW-0393">Immunoglobulin domain</keyword>
<evidence type="ECO:0008006" key="25">
    <source>
        <dbReference type="Google" id="ProtNLM"/>
    </source>
</evidence>
<keyword evidence="8" id="KW-0677">Repeat</keyword>
<dbReference type="PROSITE" id="PS51092">
    <property type="entry name" value="FN2_2"/>
    <property type="match status" value="1"/>
</dbReference>
<dbReference type="Pfam" id="PF24562">
    <property type="entry name" value="CysR_MRC2_N"/>
    <property type="match status" value="1"/>
</dbReference>
<feature type="compositionally biased region" description="Low complexity" evidence="17">
    <location>
        <begin position="3180"/>
        <end position="3211"/>
    </location>
</feature>
<dbReference type="InterPro" id="IPR007110">
    <property type="entry name" value="Ig-like_dom"/>
</dbReference>
<accession>A0AA88PA53</accession>
<feature type="region of interest" description="Disordered" evidence="17">
    <location>
        <begin position="1768"/>
        <end position="1787"/>
    </location>
</feature>
<dbReference type="SMART" id="SM00408">
    <property type="entry name" value="IGc2"/>
    <property type="match status" value="3"/>
</dbReference>
<evidence type="ECO:0000256" key="7">
    <source>
        <dbReference type="ARBA" id="ARBA00022729"/>
    </source>
</evidence>
<dbReference type="GO" id="GO:0006897">
    <property type="term" value="P:endocytosis"/>
    <property type="evidence" value="ECO:0007669"/>
    <property type="project" value="UniProtKB-KW"/>
</dbReference>
<name>A0AA88PA53_9TELE</name>
<dbReference type="FunFam" id="2.60.40.10:FF:000197">
    <property type="entry name" value="Myomesin 1"/>
    <property type="match status" value="1"/>
</dbReference>
<dbReference type="Gene3D" id="2.80.10.50">
    <property type="match status" value="1"/>
</dbReference>
<sequence length="3254" mass="365788">MDWSTQQLFYIVIFVLSGERAVHLGSCVSAVNIGDDTFTIQHNNSGKCLLVQNAALKLGDCTSARAVSWKWGSDHRLFHMESSMCLGLEVRSKIVTLFSCDSTEILRWKCFEDIIYTEYQMKLSVGTNDSVVAKREGQDTWKRGGSLENICQQPYRRMHTSGGNSNGASCEFPFLYNGTWHHNCLPDTENNLLDWCSTTANYDQDKKRGNCLKYVEGCTTLWEKGPVKGRCYQIVSTAVVTWHEARDACRSQGGDLLSVSSPQELEYFKDQKDLPSKLWIGLNHLDWMQGWQWSDGSAFSFPTWETGISIRSLLSDEDCGVLKEPLRFGAETCEDRLPFICMKNEKDSESTAVREVYKPTVCESDWIGWKGFCYKLHSGTESKLSQHEAQSMCHLIDSQLASIHSLEDVEMLHTNFHKDLKTEVWIGLSGNGTTSVFEWADKVPVSFTYWARAQPPPLLPNITHCVYYAGEHHTWSVSECDKARAYMCQKKGSVNESAPDEGCPPEGNWKRHGDACYKVGNELVFYKNSCHITINNRFEQAFINSLLKEHISTEVLYFWTGLQDTKGSGEYQWFSQDGTADQLTYTNWKWLEPAFAGGCVVMSTGNPLGHWAVKNCTLFKARSICKKPIKSMVQPTPDPVVPNPNASCAPGWVSREGLNYCYKVFHEERLTRKRSWEEAERFCEALGGHLPSFTKATDMQVLHSILRDSISDNRFFWVGLNRRNPNNDNNWEWSDGRPVSMMIFPEEFNEDDAYNRDCIAFKTLKGVHKPLLYVMFHKAPPQPFYSSTFHCNAKLEWVCQIPRGQTPKTPEWYNPDGHHNTSVFIDGQEFWFVTEPKLSFEEAVMYCSSNSSKLASPDSLNAIRRLQERLFEHSRQEKWWADLRYPGPHVPFMVSPMYHYYSAFLGRCPSITHLSFVPGFRGNCNERQPFVCETLNVTSMEKGTPEPHPVGSGCGGSSFHFKDKCYWVLSESQFKNFKEANEFCERLTGTMLTISDQVEQDFITTLLPQLPGQPQKVWIGLKIKLHDTQWVDNTPVAYLNFNPLLHGQLRPIFINMFDQESMELCAYMYNDDHSDLIGSWDYTSCSDRQNVSICQHYADKLEKPEAKDNFTVHNHTFRVVLQNNLTWIEALRLCQSYNMELASVPDAYVQAVLTVEVSRRNQSLWIGLLSKDEGEHYYWTDHSHTEYSRWSSEATKGACVYLDTDGFWKSTECEEELSGAICHIPHHETVTPEVDKCPHKSNGQNWFRFKKNCYTLLLGASRWGNNEINDQICKSIAGYGEILTIRDEEENNFIRQQLQPFKNLVMFVWLGMSKNKTDEQLKWLDGSNVQFSNWKSGQRPNVTEPFMVGLNLNGEWEMITNPPFFNTFKQRSIVVCKIENDLKDEFMKGVVDVNTPDGISYRRVAKRMDWYQALQECGLNGGHLASIPDKATNDNMALIAKRDGFSLWIGLSKQDISGWPFEWSDGNAVKFTPDGFVTDGRDSEEKCVFVDSKGIWSAVNCHATQEGAICYNHINKETSAHLFSQSSSSCPKNGDHFSWVLFKDHCYAFNMYNYSVFDMDSAKNVCQNLDSSSKLLTIKSKEENDFVSDYMNKNPSITSRVWLALNVDGKGKPTGWHDGSELDFSSWDANSGPLLSLQMPQVCAVMVTSSGTWTHTSCLQSRSRIVCKAPAHPGSPVALVFFVILLICIIAAIPFIIYHKNKHRFHSTVRYQRNFDDADSARRLQELSNCSQAALPTLKALLFSWGLFQSVPDMPAKGVTLYRQEQTQHQSSKHVVQHSRKSSSKVVKKEQVQATEAMAEQAYTVPTFRQRAPEGMQEYQRMAAHFGRDLVQLQQELHRMKVATKEQVDNIEMTREVKGMMSLRKDYPVEVPKAPDFLVSLRSHTVWEKTPVKLFCTVSGQPNPIVKWYRNNVPIEPLSAPGKYKIENKYGVHSLIISRCAVTDSGVYSAVATNSHGKATSKATVCVRRPLGGGELSHLPGLVPLGGIHPSKLEVTLLESFGVTFGTEGESVSLVANMVVVPDLPNLPPEAMWYRDDTLLMPSRWVEMSIGGGVAKLTLPHLNKDDEGLYTLRIWTKDGTAEHSAYLFVKDATPTVAGAPGAPMDVAVADVNADYVLVSWKPPNTTHEAPITGYFVDRRKSGTKDWVQCNDSPVKVCKLPVHGLTEGASYHFRVRAVNKDGISLPSRMSSGVIAAELESDVEVIKIEGKYDIAIRQEDLQGVYVTIPDPPTNVHATEINKTYIVLSWTPPCPRGRAPVWYLIEKCVGDSHIWQRVNTAVQLRSPRYPVYDMEDKKSYRFRVITVNKYGSSEPSEPTAPIEKVDPYGVVSNIGVPSAPGQVIASRNTKTSAFVQWEAPKHANNLMGYYVDASLVGSKKWFPCNHRPYKHTRFVAHGLVPGDTYVFRVQAVNAYGLSEESQESAPLFIDAALFGAVEYATPSAPYGIALLNCNGSSMTLAWKRPKNMGGSKITSYYLDKREAGSVDWKEVSPNPAAHRTFTVENLTAGVFYEFKIQAANLAGVGLPSEPSKAFACEAWTMAEPGPAYDISFWEVRDTSILVQWKAPVYVGDCPITGYFVDMAKKGSSDFVAVNAEPIGHCYLKVAGLETGVTYQFRVRAVNAKGVGKASDVSDPVCAKALPGTKEIVCGVDEETGDIFLNFEACDISETSKFTWSKSYKEITESSRVSITSSGRNSKLTFANAEKEDLGIYSVAVSDTDGVSSSYSVNEEELKKMLELSYNIKHPIVPLKTELNYEILEKGHVRFWVQALKLSSSVNYRFIVNDKAITSAEGCKISHDAATGIIQMTIEHFTRANEGTYTIQIHDGKAKSQSSLVLVGDAFKVALKEADFQRKEHIRKQGPHFSEYLSFHVTDDCTVMLVCKLANVKKETTFTWFKEDEEITVDVPPNPMSGSCSLPIPMFSRKDQGIYKAVLGDDRGKDTSVYDISGKVFEDIINAIASIAGSSASDLVLQCTPEGIRLQCYMKYYTEEMKTSWFHRESKISSSEKMRIGGTSEMAWMQICEPTDKEKGHYTIEIHDGKKSHSRTFDLSGQAYTDAYAEFQRLKAAAFAEKNRGRVLGGLPDVVTIMEKKSLSLTCTVWGDPSPEVTWFKNEQEVVSDDRYKITFEGGKFASLTIKSVYVEDSGKYSINVRNKYGGEFVEITVSVYKQGEDIPEPKLGQMSKPVVTPKPATPAPQAAKTPTPQTPTPSMKSPTPTPPPSVKSPTPTPASKSPTPPRSMRSPTPPRSMRSPTPTKK</sequence>
<dbReference type="CDD" id="cd00037">
    <property type="entry name" value="CLECT"/>
    <property type="match status" value="9"/>
</dbReference>
<feature type="compositionally biased region" description="Basic residues" evidence="17">
    <location>
        <begin position="1771"/>
        <end position="1783"/>
    </location>
</feature>
<feature type="transmembrane region" description="Helical" evidence="18">
    <location>
        <begin position="1677"/>
        <end position="1698"/>
    </location>
</feature>
<keyword evidence="11 16" id="KW-1015">Disulfide bond</keyword>
<dbReference type="InterPro" id="IPR013098">
    <property type="entry name" value="Ig_I-set"/>
</dbReference>
<feature type="domain" description="Fibronectin type-III" evidence="21">
    <location>
        <begin position="2102"/>
        <end position="2196"/>
    </location>
</feature>
<comment type="caution">
    <text evidence="23">The sequence shown here is derived from an EMBL/GenBank/DDBJ whole genome shotgun (WGS) entry which is preliminary data.</text>
</comment>
<evidence type="ECO:0000259" key="21">
    <source>
        <dbReference type="PROSITE" id="PS50853"/>
    </source>
</evidence>
<dbReference type="InterPro" id="IPR001304">
    <property type="entry name" value="C-type_lectin-like"/>
</dbReference>
<feature type="domain" description="C-type lectin" evidence="19">
    <location>
        <begin position="508"/>
        <end position="616"/>
    </location>
</feature>
<dbReference type="FunFam" id="2.60.40.10:FF:000670">
    <property type="entry name" value="Myomesin 2"/>
    <property type="match status" value="1"/>
</dbReference>
<dbReference type="PRINTS" id="PR00014">
    <property type="entry name" value="FNTYPEIII"/>
</dbReference>
<dbReference type="InterPro" id="IPR000772">
    <property type="entry name" value="Ricin_B_lectin"/>
</dbReference>
<evidence type="ECO:0000256" key="11">
    <source>
        <dbReference type="ARBA" id="ARBA00023157"/>
    </source>
</evidence>
<keyword evidence="14" id="KW-0325">Glycoprotein</keyword>
<keyword evidence="9 18" id="KW-1133">Transmembrane helix</keyword>
<feature type="disulfide bond" evidence="16">
    <location>
        <begin position="184"/>
        <end position="211"/>
    </location>
</feature>
<dbReference type="Pfam" id="PF00041">
    <property type="entry name" value="fn3"/>
    <property type="match status" value="5"/>
</dbReference>
<evidence type="ECO:0000256" key="6">
    <source>
        <dbReference type="ARBA" id="ARBA00022692"/>
    </source>
</evidence>
<dbReference type="SMART" id="SM00034">
    <property type="entry name" value="CLECT"/>
    <property type="match status" value="10"/>
</dbReference>